<feature type="transmembrane region" description="Helical" evidence="5">
    <location>
        <begin position="323"/>
        <end position="344"/>
    </location>
</feature>
<evidence type="ECO:0000256" key="4">
    <source>
        <dbReference type="ARBA" id="ARBA00023136"/>
    </source>
</evidence>
<feature type="transmembrane region" description="Helical" evidence="5">
    <location>
        <begin position="92"/>
        <end position="112"/>
    </location>
</feature>
<dbReference type="RefSeq" id="WP_129892156.1">
    <property type="nucleotide sequence ID" value="NZ_CP035758.1"/>
</dbReference>
<evidence type="ECO:0000313" key="7">
    <source>
        <dbReference type="EMBL" id="QBD81094.1"/>
    </source>
</evidence>
<evidence type="ECO:0000313" key="8">
    <source>
        <dbReference type="Proteomes" id="UP000290365"/>
    </source>
</evidence>
<keyword evidence="4 5" id="KW-0472">Membrane</keyword>
<feature type="transmembrane region" description="Helical" evidence="5">
    <location>
        <begin position="184"/>
        <end position="205"/>
    </location>
</feature>
<dbReference type="Gene3D" id="1.20.1720.10">
    <property type="entry name" value="Multidrug resistance protein D"/>
    <property type="match status" value="1"/>
</dbReference>
<dbReference type="Gene3D" id="1.20.1250.20">
    <property type="entry name" value="MFS general substrate transporter like domains"/>
    <property type="match status" value="1"/>
</dbReference>
<dbReference type="InterPro" id="IPR020846">
    <property type="entry name" value="MFS_dom"/>
</dbReference>
<dbReference type="Pfam" id="PF07690">
    <property type="entry name" value="MFS_1"/>
    <property type="match status" value="1"/>
</dbReference>
<feature type="transmembrane region" description="Helical" evidence="5">
    <location>
        <begin position="154"/>
        <end position="178"/>
    </location>
</feature>
<evidence type="ECO:0000256" key="5">
    <source>
        <dbReference type="SAM" id="Phobius"/>
    </source>
</evidence>
<dbReference type="CDD" id="cd17321">
    <property type="entry name" value="MFS_MMR_MDR_like"/>
    <property type="match status" value="1"/>
</dbReference>
<feature type="transmembrane region" description="Helical" evidence="5">
    <location>
        <begin position="24"/>
        <end position="48"/>
    </location>
</feature>
<feature type="transmembrane region" description="Helical" evidence="5">
    <location>
        <begin position="427"/>
        <end position="445"/>
    </location>
</feature>
<feature type="transmembrane region" description="Helical" evidence="5">
    <location>
        <begin position="379"/>
        <end position="406"/>
    </location>
</feature>
<feature type="transmembrane region" description="Helical" evidence="5">
    <location>
        <begin position="217"/>
        <end position="235"/>
    </location>
</feature>
<dbReference type="SUPFAM" id="SSF103473">
    <property type="entry name" value="MFS general substrate transporter"/>
    <property type="match status" value="1"/>
</dbReference>
<feature type="transmembrane region" description="Helical" evidence="5">
    <location>
        <begin position="292"/>
        <end position="311"/>
    </location>
</feature>
<dbReference type="InterPro" id="IPR011701">
    <property type="entry name" value="MFS"/>
</dbReference>
<dbReference type="GO" id="GO:0005886">
    <property type="term" value="C:plasma membrane"/>
    <property type="evidence" value="ECO:0007669"/>
    <property type="project" value="UniProtKB-SubCell"/>
</dbReference>
<evidence type="ECO:0000259" key="6">
    <source>
        <dbReference type="PROSITE" id="PS50850"/>
    </source>
</evidence>
<feature type="domain" description="Major facilitator superfamily (MFS) profile" evidence="6">
    <location>
        <begin position="26"/>
        <end position="488"/>
    </location>
</feature>
<feature type="transmembrane region" description="Helical" evidence="5">
    <location>
        <begin position="60"/>
        <end position="80"/>
    </location>
</feature>
<evidence type="ECO:0000256" key="2">
    <source>
        <dbReference type="ARBA" id="ARBA00022692"/>
    </source>
</evidence>
<keyword evidence="8" id="KW-1185">Reference proteome</keyword>
<sequence length="489" mass="52265">MPLHSNPLTPLQANQEKRQHVRRWWGLGVVLLATFVAILDVNIVNVAIPSIQQNLRASLPQIELVVAGYTFPYGLALIAGGRLGDVYGIRRFFLLGVILFTLCSALCALAPSPEVLIATRVGQAIGAALFYPQVLSFIQVGFPGPERRLALSLWGAAIGLASTGGQLLGGLLILANIAGLGWRLIFLINVPLGLLTILGAAFFLFEHHQARAARLDVRGLLILTLGLLLLFYPLIEGRAAAWPWWMLLCFPISLLILLSFGWYERRVAARGQVPLVEPALGRKPSFILGNSLTILFFATNMGLFFTLPLYLQDGLHFTAIESGLFFTPLALGFTLSSALASRLVAKIGSWVLMLAFGLTLLGFLGLMVTLLLSGAGEPAWIPFLLLLALTGIGQGLGIAPLFSVTLAGIAEHDAGVASGVLETSTQMSYALGVALIGIVFFSAIGGEQALVTATRSAFTHAFIICLLAISGCALILLFVTPLLIKYARS</sequence>
<gene>
    <name evidence="7" type="ORF">EPA93_36035</name>
</gene>
<dbReference type="OrthoDB" id="146360at2"/>
<evidence type="ECO:0000256" key="3">
    <source>
        <dbReference type="ARBA" id="ARBA00022989"/>
    </source>
</evidence>
<dbReference type="PANTHER" id="PTHR42718">
    <property type="entry name" value="MAJOR FACILITATOR SUPERFAMILY MULTIDRUG TRANSPORTER MFSC"/>
    <property type="match status" value="1"/>
</dbReference>
<evidence type="ECO:0000256" key="1">
    <source>
        <dbReference type="ARBA" id="ARBA00004651"/>
    </source>
</evidence>
<dbReference type="GO" id="GO:0022857">
    <property type="term" value="F:transmembrane transporter activity"/>
    <property type="evidence" value="ECO:0007669"/>
    <property type="project" value="InterPro"/>
</dbReference>
<dbReference type="AlphaFoldDB" id="A0A4P6JZD2"/>
<dbReference type="EMBL" id="CP035758">
    <property type="protein sequence ID" value="QBD81094.1"/>
    <property type="molecule type" value="Genomic_DNA"/>
</dbReference>
<feature type="transmembrane region" description="Helical" evidence="5">
    <location>
        <begin position="124"/>
        <end position="142"/>
    </location>
</feature>
<dbReference type="PROSITE" id="PS50850">
    <property type="entry name" value="MFS"/>
    <property type="match status" value="1"/>
</dbReference>
<accession>A0A4P6JZD2</accession>
<feature type="transmembrane region" description="Helical" evidence="5">
    <location>
        <begin position="351"/>
        <end position="373"/>
    </location>
</feature>
<dbReference type="InterPro" id="IPR036259">
    <property type="entry name" value="MFS_trans_sf"/>
</dbReference>
<keyword evidence="2 5" id="KW-0812">Transmembrane</keyword>
<proteinExistence type="predicted"/>
<feature type="transmembrane region" description="Helical" evidence="5">
    <location>
        <begin position="457"/>
        <end position="484"/>
    </location>
</feature>
<feature type="transmembrane region" description="Helical" evidence="5">
    <location>
        <begin position="241"/>
        <end position="263"/>
    </location>
</feature>
<comment type="subcellular location">
    <subcellularLocation>
        <location evidence="1">Cell membrane</location>
        <topology evidence="1">Multi-pass membrane protein</topology>
    </subcellularLocation>
</comment>
<organism evidence="7 8">
    <name type="scientific">Ktedonosporobacter rubrisoli</name>
    <dbReference type="NCBI Taxonomy" id="2509675"/>
    <lineage>
        <taxon>Bacteria</taxon>
        <taxon>Bacillati</taxon>
        <taxon>Chloroflexota</taxon>
        <taxon>Ktedonobacteria</taxon>
        <taxon>Ktedonobacterales</taxon>
        <taxon>Ktedonosporobacteraceae</taxon>
        <taxon>Ktedonosporobacter</taxon>
    </lineage>
</organism>
<dbReference type="Proteomes" id="UP000290365">
    <property type="component" value="Chromosome"/>
</dbReference>
<dbReference type="KEGG" id="kbs:EPA93_36035"/>
<protein>
    <submittedName>
        <fullName evidence="7">MFS transporter</fullName>
    </submittedName>
</protein>
<name>A0A4P6JZD2_KTERU</name>
<reference evidence="7 8" key="1">
    <citation type="submission" date="2019-01" db="EMBL/GenBank/DDBJ databases">
        <title>Ktedonosporobacter rubrisoli SCAWS-G2.</title>
        <authorList>
            <person name="Huang Y."/>
            <person name="Yan B."/>
        </authorList>
    </citation>
    <scope>NUCLEOTIDE SEQUENCE [LARGE SCALE GENOMIC DNA]</scope>
    <source>
        <strain evidence="7 8">SCAWS-G2</strain>
    </source>
</reference>
<keyword evidence="3 5" id="KW-1133">Transmembrane helix</keyword>
<dbReference type="PANTHER" id="PTHR42718:SF39">
    <property type="entry name" value="ACTINORHODIN TRANSPORTER-RELATED"/>
    <property type="match status" value="1"/>
</dbReference>